<gene>
    <name evidence="1" type="ORF">AYJ54_08275</name>
</gene>
<evidence type="ECO:0000313" key="2">
    <source>
        <dbReference type="Proteomes" id="UP000076959"/>
    </source>
</evidence>
<name>A0A176YVU2_9BRAD</name>
<organism evidence="1 2">
    <name type="scientific">Bradyrhizobium centrolobii</name>
    <dbReference type="NCBI Taxonomy" id="1505087"/>
    <lineage>
        <taxon>Bacteria</taxon>
        <taxon>Pseudomonadati</taxon>
        <taxon>Pseudomonadota</taxon>
        <taxon>Alphaproteobacteria</taxon>
        <taxon>Hyphomicrobiales</taxon>
        <taxon>Nitrobacteraceae</taxon>
        <taxon>Bradyrhizobium</taxon>
    </lineage>
</organism>
<sequence>MIEIALAGLIASAGLSPSAARPEPMVQQVQIRGCGDGYDYNYSDGRCYPNGQHAPGVYDNRGGYGDPSRRGCGDGYDYNYSDGRCYPNSYHAPGVYDSGPPRRRRGCGDGYDYNYSDGRCYPNGYHAPGLYAR</sequence>
<dbReference type="Proteomes" id="UP000076959">
    <property type="component" value="Unassembled WGS sequence"/>
</dbReference>
<accession>A0A176YVU2</accession>
<proteinExistence type="predicted"/>
<protein>
    <submittedName>
        <fullName evidence="1">Uncharacterized protein</fullName>
    </submittedName>
</protein>
<dbReference type="RefSeq" id="WP_063699254.1">
    <property type="nucleotide sequence ID" value="NZ_LUUB01000045.1"/>
</dbReference>
<keyword evidence="2" id="KW-1185">Reference proteome</keyword>
<evidence type="ECO:0000313" key="1">
    <source>
        <dbReference type="EMBL" id="OAF11830.1"/>
    </source>
</evidence>
<comment type="caution">
    <text evidence="1">The sequence shown here is derived from an EMBL/GenBank/DDBJ whole genome shotgun (WGS) entry which is preliminary data.</text>
</comment>
<dbReference type="EMBL" id="LUUB01000045">
    <property type="protein sequence ID" value="OAF11830.1"/>
    <property type="molecule type" value="Genomic_DNA"/>
</dbReference>
<reference evidence="1 2" key="1">
    <citation type="submission" date="2016-03" db="EMBL/GenBank/DDBJ databases">
        <title>Draft Genome Sequence of the Strain BR 10245 (Bradyrhizobium sp.) isolated from nodules of Centrolobium paraense.</title>
        <authorList>
            <person name="Simoes-Araujo J.L.Sr."/>
            <person name="Barauna A.C."/>
            <person name="Silva K."/>
            <person name="Zilli J.E."/>
        </authorList>
    </citation>
    <scope>NUCLEOTIDE SEQUENCE [LARGE SCALE GENOMIC DNA]</scope>
    <source>
        <strain evidence="1 2">BR 10245</strain>
    </source>
</reference>
<dbReference type="AlphaFoldDB" id="A0A176YVU2"/>
<dbReference type="OrthoDB" id="8256386at2"/>